<feature type="transmembrane region" description="Helical" evidence="1">
    <location>
        <begin position="170"/>
        <end position="188"/>
    </location>
</feature>
<organism evidence="2 3">
    <name type="scientific">Candidatus Kerfeldbacteria bacterium CG_4_10_14_0_8_um_filter_42_10</name>
    <dbReference type="NCBI Taxonomy" id="2014248"/>
    <lineage>
        <taxon>Bacteria</taxon>
        <taxon>Candidatus Kerfeldiibacteriota</taxon>
    </lineage>
</organism>
<dbReference type="Pfam" id="PF09997">
    <property type="entry name" value="DUF2238"/>
    <property type="match status" value="1"/>
</dbReference>
<feature type="transmembrane region" description="Helical" evidence="1">
    <location>
        <begin position="63"/>
        <end position="87"/>
    </location>
</feature>
<comment type="caution">
    <text evidence="2">The sequence shown here is derived from an EMBL/GenBank/DDBJ whole genome shotgun (WGS) entry which is preliminary data.</text>
</comment>
<feature type="transmembrane region" description="Helical" evidence="1">
    <location>
        <begin position="99"/>
        <end position="117"/>
    </location>
</feature>
<dbReference type="AlphaFoldDB" id="A0A2M7RHV0"/>
<proteinExistence type="predicted"/>
<sequence>MKSLNQIIIILFLLSLAVLMGIELGVNYDILDRRVALSTTAMISGVSFIIIDRVLKRKYQIVLSWYVALSVVIGVWLDAMGNFFYFYSRYGWWDDFTHFVGSLSVAITLLYIFFHLNKKGFIKLGRFNLNLFVVSVTMLLVSFYEISEYLGDLLFSTRRIGERFDTASDLTSNLLGALAVVLVGAVITRKKKTTVS</sequence>
<evidence type="ECO:0000313" key="2">
    <source>
        <dbReference type="EMBL" id="PIY96328.1"/>
    </source>
</evidence>
<gene>
    <name evidence="2" type="ORF">COY66_04240</name>
</gene>
<evidence type="ECO:0000256" key="1">
    <source>
        <dbReference type="SAM" id="Phobius"/>
    </source>
</evidence>
<name>A0A2M7RHV0_9BACT</name>
<feature type="transmembrane region" description="Helical" evidence="1">
    <location>
        <begin position="129"/>
        <end position="150"/>
    </location>
</feature>
<evidence type="ECO:0008006" key="4">
    <source>
        <dbReference type="Google" id="ProtNLM"/>
    </source>
</evidence>
<dbReference type="EMBL" id="PFMD01000051">
    <property type="protein sequence ID" value="PIY96328.1"/>
    <property type="molecule type" value="Genomic_DNA"/>
</dbReference>
<keyword evidence="1" id="KW-1133">Transmembrane helix</keyword>
<evidence type="ECO:0000313" key="3">
    <source>
        <dbReference type="Proteomes" id="UP000230779"/>
    </source>
</evidence>
<dbReference type="Proteomes" id="UP000230779">
    <property type="component" value="Unassembled WGS sequence"/>
</dbReference>
<dbReference type="InterPro" id="IPR014509">
    <property type="entry name" value="YjdF-like"/>
</dbReference>
<keyword evidence="1" id="KW-0472">Membrane</keyword>
<reference evidence="2 3" key="1">
    <citation type="submission" date="2017-09" db="EMBL/GenBank/DDBJ databases">
        <title>Depth-based differentiation of microbial function through sediment-hosted aquifers and enrichment of novel symbionts in the deep terrestrial subsurface.</title>
        <authorList>
            <person name="Probst A.J."/>
            <person name="Ladd B."/>
            <person name="Jarett J.K."/>
            <person name="Geller-Mcgrath D.E."/>
            <person name="Sieber C.M."/>
            <person name="Emerson J.B."/>
            <person name="Anantharaman K."/>
            <person name="Thomas B.C."/>
            <person name="Malmstrom R."/>
            <person name="Stieglmeier M."/>
            <person name="Klingl A."/>
            <person name="Woyke T."/>
            <person name="Ryan C.M."/>
            <person name="Banfield J.F."/>
        </authorList>
    </citation>
    <scope>NUCLEOTIDE SEQUENCE [LARGE SCALE GENOMIC DNA]</scope>
    <source>
        <strain evidence="2">CG_4_10_14_0_8_um_filter_42_10</strain>
    </source>
</reference>
<feature type="transmembrane region" description="Helical" evidence="1">
    <location>
        <begin position="7"/>
        <end position="28"/>
    </location>
</feature>
<protein>
    <recommendedName>
        <fullName evidence="4">DUF2238 domain-containing protein</fullName>
    </recommendedName>
</protein>
<accession>A0A2M7RHV0</accession>
<feature type="transmembrane region" description="Helical" evidence="1">
    <location>
        <begin position="34"/>
        <end position="51"/>
    </location>
</feature>
<keyword evidence="1" id="KW-0812">Transmembrane</keyword>